<keyword evidence="6" id="KW-1185">Reference proteome</keyword>
<dbReference type="KEGG" id="mpad:KEF85_12975"/>
<dbReference type="RefSeq" id="WP_215581220.1">
    <property type="nucleotide sequence ID" value="NZ_CP073754.1"/>
</dbReference>
<evidence type="ECO:0000256" key="1">
    <source>
        <dbReference type="ARBA" id="ARBA00022679"/>
    </source>
</evidence>
<evidence type="ECO:0000313" key="6">
    <source>
        <dbReference type="Proteomes" id="UP000676649"/>
    </source>
</evidence>
<sequence>MTKLISVIVTTYNWPSALAACINSLLAQSDRHFEIIIADDGSGADTRQLIAELSTDSPLSIRSVYHPDQGFRAATIRNKAVAESRGSYLIFLDGDCVVFPHFIQRHRRLAESAHFVPGNRLLISEQYTNQALQQQIPLHLQNTLFFMRCKLSGQINRILPLLYLPFSKPRYLRPKYWQQAMTCNLGVWKQDFIAVNGFDELFQGWGYEDSDLVIRLIHQGIKRKEGRFAVPVLHLWHPQNDRSRHDPNYARLLQRLTDKTCIRSEAGIDQYLQI</sequence>
<feature type="domain" description="Glycosyltransferase 2-like" evidence="3">
    <location>
        <begin position="6"/>
        <end position="141"/>
    </location>
</feature>
<name>A0A975R8P9_9GAMM</name>
<keyword evidence="2" id="KW-0732">Signal</keyword>
<protein>
    <submittedName>
        <fullName evidence="5">Glycosyltransferase family 2 protein</fullName>
    </submittedName>
</protein>
<dbReference type="Pfam" id="PF02709">
    <property type="entry name" value="Glyco_transf_7C"/>
    <property type="match status" value="1"/>
</dbReference>
<dbReference type="AlphaFoldDB" id="A0A975R8P9"/>
<reference evidence="5" key="1">
    <citation type="submission" date="2021-04" db="EMBL/GenBank/DDBJ databases">
        <title>Draft genome sequence data of methanotrophic Methylovulum sp. strain S1L and Methylomonas sp. strain S2AM isolated from boreal lake water columns.</title>
        <authorList>
            <person name="Rissanen A.J."/>
            <person name="Mangayil R."/>
            <person name="Svenning M.M."/>
            <person name="Khanongnuch R."/>
        </authorList>
    </citation>
    <scope>NUCLEOTIDE SEQUENCE</scope>
    <source>
        <strain evidence="5">S2AM</strain>
    </source>
</reference>
<evidence type="ECO:0000256" key="2">
    <source>
        <dbReference type="SAM" id="SignalP"/>
    </source>
</evidence>
<dbReference type="InterPro" id="IPR029044">
    <property type="entry name" value="Nucleotide-diphossugar_trans"/>
</dbReference>
<feature type="domain" description="Galactosyltransferase C-terminal" evidence="4">
    <location>
        <begin position="173"/>
        <end position="222"/>
    </location>
</feature>
<accession>A0A975R8P9</accession>
<feature type="signal peptide" evidence="2">
    <location>
        <begin position="1"/>
        <end position="19"/>
    </location>
</feature>
<dbReference type="EMBL" id="CP073754">
    <property type="protein sequence ID" value="QWF70247.1"/>
    <property type="molecule type" value="Genomic_DNA"/>
</dbReference>
<evidence type="ECO:0000259" key="4">
    <source>
        <dbReference type="Pfam" id="PF02709"/>
    </source>
</evidence>
<dbReference type="PANTHER" id="PTHR43685">
    <property type="entry name" value="GLYCOSYLTRANSFERASE"/>
    <property type="match status" value="1"/>
</dbReference>
<evidence type="ECO:0000313" key="5">
    <source>
        <dbReference type="EMBL" id="QWF70247.1"/>
    </source>
</evidence>
<organism evidence="5 6">
    <name type="scientific">Methylomonas paludis</name>
    <dbReference type="NCBI Taxonomy" id="1173101"/>
    <lineage>
        <taxon>Bacteria</taxon>
        <taxon>Pseudomonadati</taxon>
        <taxon>Pseudomonadota</taxon>
        <taxon>Gammaproteobacteria</taxon>
        <taxon>Methylococcales</taxon>
        <taxon>Methylococcaceae</taxon>
        <taxon>Methylomonas</taxon>
    </lineage>
</organism>
<dbReference type="InterPro" id="IPR050834">
    <property type="entry name" value="Glycosyltransf_2"/>
</dbReference>
<dbReference type="InterPro" id="IPR027791">
    <property type="entry name" value="Galactosyl_T_C"/>
</dbReference>
<dbReference type="PANTHER" id="PTHR43685:SF3">
    <property type="entry name" value="SLR2126 PROTEIN"/>
    <property type="match status" value="1"/>
</dbReference>
<dbReference type="GO" id="GO:0016740">
    <property type="term" value="F:transferase activity"/>
    <property type="evidence" value="ECO:0007669"/>
    <property type="project" value="UniProtKB-KW"/>
</dbReference>
<evidence type="ECO:0000259" key="3">
    <source>
        <dbReference type="Pfam" id="PF00535"/>
    </source>
</evidence>
<dbReference type="Proteomes" id="UP000676649">
    <property type="component" value="Chromosome"/>
</dbReference>
<dbReference type="PROSITE" id="PS51257">
    <property type="entry name" value="PROKAR_LIPOPROTEIN"/>
    <property type="match status" value="1"/>
</dbReference>
<proteinExistence type="predicted"/>
<dbReference type="Gene3D" id="3.90.550.10">
    <property type="entry name" value="Spore Coat Polysaccharide Biosynthesis Protein SpsA, Chain A"/>
    <property type="match status" value="1"/>
</dbReference>
<dbReference type="CDD" id="cd06420">
    <property type="entry name" value="GT2_Chondriotin_Pol_N"/>
    <property type="match status" value="1"/>
</dbReference>
<keyword evidence="1" id="KW-0808">Transferase</keyword>
<dbReference type="Pfam" id="PF00535">
    <property type="entry name" value="Glycos_transf_2"/>
    <property type="match status" value="1"/>
</dbReference>
<feature type="chain" id="PRO_5037883052" evidence="2">
    <location>
        <begin position="20"/>
        <end position="274"/>
    </location>
</feature>
<gene>
    <name evidence="5" type="ORF">KEF85_12975</name>
</gene>
<dbReference type="SUPFAM" id="SSF53448">
    <property type="entry name" value="Nucleotide-diphospho-sugar transferases"/>
    <property type="match status" value="1"/>
</dbReference>
<dbReference type="InterPro" id="IPR001173">
    <property type="entry name" value="Glyco_trans_2-like"/>
</dbReference>